<evidence type="ECO:0000313" key="2">
    <source>
        <dbReference type="EMBL" id="MFC0213813.1"/>
    </source>
</evidence>
<dbReference type="EMBL" id="JBHLWN010000063">
    <property type="protein sequence ID" value="MFC0213813.1"/>
    <property type="molecule type" value="Genomic_DNA"/>
</dbReference>
<feature type="domain" description="AB hydrolase-1" evidence="1">
    <location>
        <begin position="97"/>
        <end position="224"/>
    </location>
</feature>
<dbReference type="GO" id="GO:0016787">
    <property type="term" value="F:hydrolase activity"/>
    <property type="evidence" value="ECO:0007669"/>
    <property type="project" value="UniProtKB-KW"/>
</dbReference>
<keyword evidence="3" id="KW-1185">Reference proteome</keyword>
<name>A0ABV6DMI2_9BACL</name>
<dbReference type="PANTHER" id="PTHR13617:SF14">
    <property type="entry name" value="PROTEIN ABHD18"/>
    <property type="match status" value="1"/>
</dbReference>
<dbReference type="InterPro" id="IPR000073">
    <property type="entry name" value="AB_hydrolase_1"/>
</dbReference>
<gene>
    <name evidence="2" type="ORF">ACFFK0_15390</name>
</gene>
<comment type="caution">
    <text evidence="2">The sequence shown here is derived from an EMBL/GenBank/DDBJ whole genome shotgun (WGS) entry which is preliminary data.</text>
</comment>
<organism evidence="2 3">
    <name type="scientific">Paenibacillus chartarius</name>
    <dbReference type="NCBI Taxonomy" id="747481"/>
    <lineage>
        <taxon>Bacteria</taxon>
        <taxon>Bacillati</taxon>
        <taxon>Bacillota</taxon>
        <taxon>Bacilli</taxon>
        <taxon>Bacillales</taxon>
        <taxon>Paenibacillaceae</taxon>
        <taxon>Paenibacillus</taxon>
    </lineage>
</organism>
<dbReference type="PANTHER" id="PTHR13617">
    <property type="entry name" value="PROTEIN ABHD18"/>
    <property type="match status" value="1"/>
</dbReference>
<dbReference type="Pfam" id="PF12697">
    <property type="entry name" value="Abhydrolase_6"/>
    <property type="match status" value="1"/>
</dbReference>
<evidence type="ECO:0000313" key="3">
    <source>
        <dbReference type="Proteomes" id="UP001589776"/>
    </source>
</evidence>
<evidence type="ECO:0000259" key="1">
    <source>
        <dbReference type="Pfam" id="PF12697"/>
    </source>
</evidence>
<protein>
    <submittedName>
        <fullName evidence="2">Alpha/beta hydrolase</fullName>
    </submittedName>
</protein>
<accession>A0ABV6DMI2</accession>
<dbReference type="RefSeq" id="WP_377471177.1">
    <property type="nucleotide sequence ID" value="NZ_JBHLWN010000063.1"/>
</dbReference>
<keyword evidence="2" id="KW-0378">Hydrolase</keyword>
<dbReference type="SUPFAM" id="SSF53474">
    <property type="entry name" value="alpha/beta-Hydrolases"/>
    <property type="match status" value="1"/>
</dbReference>
<dbReference type="Gene3D" id="3.40.50.1820">
    <property type="entry name" value="alpha/beta hydrolase"/>
    <property type="match status" value="1"/>
</dbReference>
<dbReference type="InterPro" id="IPR029058">
    <property type="entry name" value="AB_hydrolase_fold"/>
</dbReference>
<proteinExistence type="predicted"/>
<reference evidence="2 3" key="1">
    <citation type="submission" date="2024-09" db="EMBL/GenBank/DDBJ databases">
        <authorList>
            <person name="Sun Q."/>
            <person name="Mori K."/>
        </authorList>
    </citation>
    <scope>NUCLEOTIDE SEQUENCE [LARGE SCALE GENOMIC DNA]</scope>
    <source>
        <strain evidence="2 3">CCM 7759</strain>
    </source>
</reference>
<dbReference type="Proteomes" id="UP001589776">
    <property type="component" value="Unassembled WGS sequence"/>
</dbReference>
<sequence>MPLLDRYLLHQLHRKRSRDSQYAYDFMSPISVDIAGLQANYATPEVPHIHWTRSDERGNYEWGRYAFDSEISSGHRNNDVASGRYYAGRTKEAKEHVIFVHGWRMDGLDRIKELFLPGFMNRGADMYFFTLPYHFERSPEEALYGGEYMVSANIDRTLLAVKQAVSDLRALIRWIKERKGGRVILIGISLGGFVTNLTGVIEERIDLLISVMYANRLAYSVWKTIPGKYIREDLERHGFTYEQLESCWAITDPSRFEPVIPKDRILLLSGRYDRYVLEEDAARLWESWDKPKRIVYASGHAGIVLKRRQIAEDVLSFVSSRLS</sequence>